<dbReference type="AlphaFoldDB" id="A0A9N9DIN7"/>
<sequence length="48" mass="5753">IFTDLTPMHYSIRTLNRQEQIGTTWILTKIGVRKSNFDEDDSFFVFRN</sequence>
<organism evidence="1 2">
    <name type="scientific">Acaulospora morrowiae</name>
    <dbReference type="NCBI Taxonomy" id="94023"/>
    <lineage>
        <taxon>Eukaryota</taxon>
        <taxon>Fungi</taxon>
        <taxon>Fungi incertae sedis</taxon>
        <taxon>Mucoromycota</taxon>
        <taxon>Glomeromycotina</taxon>
        <taxon>Glomeromycetes</taxon>
        <taxon>Diversisporales</taxon>
        <taxon>Acaulosporaceae</taxon>
        <taxon>Acaulospora</taxon>
    </lineage>
</organism>
<proteinExistence type="predicted"/>
<name>A0A9N9DIN7_9GLOM</name>
<protein>
    <submittedName>
        <fullName evidence="1">2359_t:CDS:1</fullName>
    </submittedName>
</protein>
<dbReference type="EMBL" id="CAJVPV010009538">
    <property type="protein sequence ID" value="CAG8642452.1"/>
    <property type="molecule type" value="Genomic_DNA"/>
</dbReference>
<keyword evidence="2" id="KW-1185">Reference proteome</keyword>
<feature type="non-terminal residue" evidence="1">
    <location>
        <position position="1"/>
    </location>
</feature>
<dbReference type="Proteomes" id="UP000789342">
    <property type="component" value="Unassembled WGS sequence"/>
</dbReference>
<gene>
    <name evidence="1" type="ORF">AMORRO_LOCUS9579</name>
</gene>
<comment type="caution">
    <text evidence="1">The sequence shown here is derived from an EMBL/GenBank/DDBJ whole genome shotgun (WGS) entry which is preliminary data.</text>
</comment>
<evidence type="ECO:0000313" key="2">
    <source>
        <dbReference type="Proteomes" id="UP000789342"/>
    </source>
</evidence>
<evidence type="ECO:0000313" key="1">
    <source>
        <dbReference type="EMBL" id="CAG8642452.1"/>
    </source>
</evidence>
<reference evidence="1" key="1">
    <citation type="submission" date="2021-06" db="EMBL/GenBank/DDBJ databases">
        <authorList>
            <person name="Kallberg Y."/>
            <person name="Tangrot J."/>
            <person name="Rosling A."/>
        </authorList>
    </citation>
    <scope>NUCLEOTIDE SEQUENCE</scope>
    <source>
        <strain evidence="1">CL551</strain>
    </source>
</reference>
<accession>A0A9N9DIN7</accession>